<organism evidence="1 2">
    <name type="scientific">Granulicatella adiacens ATCC 49175</name>
    <dbReference type="NCBI Taxonomy" id="638301"/>
    <lineage>
        <taxon>Bacteria</taxon>
        <taxon>Bacillati</taxon>
        <taxon>Bacillota</taxon>
        <taxon>Bacilli</taxon>
        <taxon>Lactobacillales</taxon>
        <taxon>Carnobacteriaceae</taxon>
        <taxon>Granulicatella</taxon>
    </lineage>
</organism>
<dbReference type="STRING" id="638301.HMPREF0444_1639"/>
<dbReference type="Pfam" id="PF26363">
    <property type="entry name" value="Phospholipase-like"/>
    <property type="match status" value="1"/>
</dbReference>
<dbReference type="SUPFAM" id="SSF53474">
    <property type="entry name" value="alpha/beta-Hydrolases"/>
    <property type="match status" value="1"/>
</dbReference>
<evidence type="ECO:0008006" key="3">
    <source>
        <dbReference type="Google" id="ProtNLM"/>
    </source>
</evidence>
<dbReference type="Gene3D" id="3.40.50.1820">
    <property type="entry name" value="alpha/beta hydrolase"/>
    <property type="match status" value="1"/>
</dbReference>
<protein>
    <recommendedName>
        <fullName evidence="3">Fungal lipase-like domain-containing protein</fullName>
    </recommendedName>
</protein>
<dbReference type="AlphaFoldDB" id="C8NI94"/>
<sequence>MGKVQETGSLIPSLDGSNLSYEFEKERITNPNETDNSVVIKNVDERKKVPDNLEYLDDFYDKITGTSGTAFRDKNTGKIIVSYTGTNLDGNAGEDIYADASGIFLGTGFHYKPAFEFYEKLAEKYGSENLIPTGHSLGGNVAMRVALRYNSKMAIVYNPAPLYMKGIQIKISPIVSQNINQINEDIANYTGRIVRIVAKNDPLTNTSENSNGVFVGDKFTLPILSGHGLDLIVENAKQVAKILRIINAEEQLVSTIEMVSSRMQSLKKRKRSFANSNSISLEGVTSSQLIYLDAMQAQTLSEGLINVSTSSLELIEHSGEGTQYKAQSLYDSLTNSNLGLSLSPDELLSAFAEAGVHYDSIVGEISRRCSDKEKEVRNIVDAFNRLKTNLDTGIQALIEKDKELENMFTLEG</sequence>
<dbReference type="InterPro" id="IPR029058">
    <property type="entry name" value="AB_hydrolase_fold"/>
</dbReference>
<accession>C8NI94</accession>
<comment type="caution">
    <text evidence="1">The sequence shown here is derived from an EMBL/GenBank/DDBJ whole genome shotgun (WGS) entry which is preliminary data.</text>
</comment>
<evidence type="ECO:0000313" key="2">
    <source>
        <dbReference type="Proteomes" id="UP000005926"/>
    </source>
</evidence>
<name>C8NI94_9LACT</name>
<dbReference type="GeneID" id="78412593"/>
<proteinExistence type="predicted"/>
<dbReference type="Proteomes" id="UP000005926">
    <property type="component" value="Unassembled WGS sequence"/>
</dbReference>
<dbReference type="RefSeq" id="WP_005606169.1">
    <property type="nucleotide sequence ID" value="NZ_CP102283.1"/>
</dbReference>
<dbReference type="HOGENOM" id="CLU_052510_0_0_9"/>
<evidence type="ECO:0000313" key="1">
    <source>
        <dbReference type="EMBL" id="EEW36650.1"/>
    </source>
</evidence>
<dbReference type="ESTHER" id="9lact-c8ni94">
    <property type="family name" value="T7SS-TslA"/>
</dbReference>
<dbReference type="EMBL" id="ACKZ01000026">
    <property type="protein sequence ID" value="EEW36650.1"/>
    <property type="molecule type" value="Genomic_DNA"/>
</dbReference>
<reference evidence="1 2" key="1">
    <citation type="submission" date="2009-08" db="EMBL/GenBank/DDBJ databases">
        <authorList>
            <person name="Muzny D."/>
            <person name="Qin X."/>
            <person name="Deng J."/>
            <person name="Jiang H."/>
            <person name="Liu Y."/>
            <person name="Qu J."/>
            <person name="Song X.-Z."/>
            <person name="Zhang L."/>
            <person name="Thornton R."/>
            <person name="Coyle M."/>
            <person name="Francisco L."/>
            <person name="Jackson L."/>
            <person name="Javaid M."/>
            <person name="Korchina V."/>
            <person name="Kovar C."/>
            <person name="Mata R."/>
            <person name="Mathew T."/>
            <person name="Ngo R."/>
            <person name="Nguyen L."/>
            <person name="Nguyen N."/>
            <person name="Okwuonu G."/>
            <person name="Ongeri F."/>
            <person name="Pham C."/>
            <person name="Simmons D."/>
            <person name="Wilczek-Boney K."/>
            <person name="Hale W."/>
            <person name="Jakkamsetti A."/>
            <person name="Pham P."/>
            <person name="Ruth R."/>
            <person name="San Lucas F."/>
            <person name="Warren J."/>
            <person name="Zhang J."/>
            <person name="Zhao Z."/>
            <person name="Zhou C."/>
            <person name="Zhu D."/>
            <person name="Lee S."/>
            <person name="Bess C."/>
            <person name="Blankenburg K."/>
            <person name="Forbes L."/>
            <person name="Fu Q."/>
            <person name="Gubbala S."/>
            <person name="Hirani K."/>
            <person name="Jayaseelan J.C."/>
            <person name="Lara F."/>
            <person name="Munidasa M."/>
            <person name="Palculict T."/>
            <person name="Patil S."/>
            <person name="Pu L.-L."/>
            <person name="Saada N."/>
            <person name="Tang L."/>
            <person name="Weissenberger G."/>
            <person name="Zhu Y."/>
            <person name="Hemphill L."/>
            <person name="Shang Y."/>
            <person name="Youmans B."/>
            <person name="Ayvaz T."/>
            <person name="Ross M."/>
            <person name="Santibanez J."/>
            <person name="Aqrawi P."/>
            <person name="Gross S."/>
            <person name="Joshi V."/>
            <person name="Fowler G."/>
            <person name="Nazareth L."/>
            <person name="Reid J."/>
            <person name="Worley K."/>
            <person name="Petrosino J."/>
            <person name="Highlander S."/>
            <person name="Gibbs R."/>
        </authorList>
    </citation>
    <scope>NUCLEOTIDE SEQUENCE [LARGE SCALE GENOMIC DNA]</scope>
    <source>
        <strain evidence="1 2">ATCC 49175</strain>
    </source>
</reference>
<dbReference type="eggNOG" id="COG5153">
    <property type="taxonomic scope" value="Bacteria"/>
</dbReference>
<keyword evidence="2" id="KW-1185">Reference proteome</keyword>
<gene>
    <name evidence="1" type="ORF">HMPREF0444_1639</name>
</gene>